<reference evidence="4" key="1">
    <citation type="submission" date="2021-01" db="EMBL/GenBank/DDBJ databases">
        <authorList>
            <person name="Corre E."/>
            <person name="Pelletier E."/>
            <person name="Niang G."/>
            <person name="Scheremetjew M."/>
            <person name="Finn R."/>
            <person name="Kale V."/>
            <person name="Holt S."/>
            <person name="Cochrane G."/>
            <person name="Meng A."/>
            <person name="Brown T."/>
            <person name="Cohen L."/>
        </authorList>
    </citation>
    <scope>NUCLEOTIDE SEQUENCE</scope>
    <source>
        <strain evidence="4">CCMP3346</strain>
    </source>
</reference>
<dbReference type="Pfam" id="PF13884">
    <property type="entry name" value="Peptidase_S74"/>
    <property type="match status" value="1"/>
</dbReference>
<evidence type="ECO:0000259" key="3">
    <source>
        <dbReference type="PROSITE" id="PS51688"/>
    </source>
</evidence>
<name>A0A7S1PC16_9ALVE</name>
<keyword evidence="2" id="KW-0732">Signal</keyword>
<proteinExistence type="predicted"/>
<dbReference type="InterPro" id="IPR030392">
    <property type="entry name" value="S74_ICA"/>
</dbReference>
<evidence type="ECO:0000256" key="1">
    <source>
        <dbReference type="SAM" id="Coils"/>
    </source>
</evidence>
<organism evidence="4">
    <name type="scientific">Vitrella brassicaformis</name>
    <dbReference type="NCBI Taxonomy" id="1169539"/>
    <lineage>
        <taxon>Eukaryota</taxon>
        <taxon>Sar</taxon>
        <taxon>Alveolata</taxon>
        <taxon>Colpodellida</taxon>
        <taxon>Vitrellaceae</taxon>
        <taxon>Vitrella</taxon>
    </lineage>
</organism>
<feature type="chain" id="PRO_5031476323" description="Peptidase S74 domain-containing protein" evidence="2">
    <location>
        <begin position="25"/>
        <end position="359"/>
    </location>
</feature>
<feature type="signal peptide" evidence="2">
    <location>
        <begin position="1"/>
        <end position="24"/>
    </location>
</feature>
<accession>A0A7S1PC16</accession>
<gene>
    <name evidence="4" type="ORF">VBRA1451_LOCUS26852</name>
</gene>
<feature type="domain" description="Peptidase S74" evidence="3">
    <location>
        <begin position="179"/>
        <end position="295"/>
    </location>
</feature>
<keyword evidence="1" id="KW-0175">Coiled coil</keyword>
<evidence type="ECO:0000256" key="2">
    <source>
        <dbReference type="SAM" id="SignalP"/>
    </source>
</evidence>
<feature type="coiled-coil region" evidence="1">
    <location>
        <begin position="288"/>
        <end position="322"/>
    </location>
</feature>
<protein>
    <recommendedName>
        <fullName evidence="3">Peptidase S74 domain-containing protein</fullName>
    </recommendedName>
</protein>
<dbReference type="PROSITE" id="PS51688">
    <property type="entry name" value="ICA"/>
    <property type="match status" value="1"/>
</dbReference>
<dbReference type="EMBL" id="HBGB01045631">
    <property type="protein sequence ID" value="CAD9071769.1"/>
    <property type="molecule type" value="Transcribed_RNA"/>
</dbReference>
<sequence>MPPVCLLSSCVCLVCLPAARLAWCLSWWCVSCSGGGGLRPHVYNERLYATMLAASQLCQLFVLVASSCWARRAAANPPQLFPFPPPSEKIDELSKPTGGNVPPTKEGLIGAPAVNNSTGAALRQYATFQCGDDPSLGAADLQADNALLQGYGMLGCGTDFPLYEIYAGGLFSQFYGALSDGRYKTRVSKETAQGGMAAMEAIKKIDFYSFQWKNDDGRTQDETHRGRRIPYAGQRQFGVLAEEVRSVWPEAVFESSVDRGHDNKALYVNLPTVLYKTIHATQHVAERIEAQESQAADVQAAISEMRQELAELTRDVRDMKALATAVLIDRYESNGRTDGSEPRLFDELQEYMARLARND</sequence>
<dbReference type="AlphaFoldDB" id="A0A7S1PC16"/>
<evidence type="ECO:0000313" key="4">
    <source>
        <dbReference type="EMBL" id="CAD9071769.1"/>
    </source>
</evidence>